<name>A0A9N9HGJ1_9GLOM</name>
<reference evidence="1" key="1">
    <citation type="submission" date="2021-06" db="EMBL/GenBank/DDBJ databases">
        <authorList>
            <person name="Kallberg Y."/>
            <person name="Tangrot J."/>
            <person name="Rosling A."/>
        </authorList>
    </citation>
    <scope>NUCLEOTIDE SEQUENCE</scope>
    <source>
        <strain evidence="1">BR232B</strain>
    </source>
</reference>
<organism evidence="1 2">
    <name type="scientific">Paraglomus brasilianum</name>
    <dbReference type="NCBI Taxonomy" id="144538"/>
    <lineage>
        <taxon>Eukaryota</taxon>
        <taxon>Fungi</taxon>
        <taxon>Fungi incertae sedis</taxon>
        <taxon>Mucoromycota</taxon>
        <taxon>Glomeromycotina</taxon>
        <taxon>Glomeromycetes</taxon>
        <taxon>Paraglomerales</taxon>
        <taxon>Paraglomeraceae</taxon>
        <taxon>Paraglomus</taxon>
    </lineage>
</organism>
<dbReference type="AlphaFoldDB" id="A0A9N9HGJ1"/>
<dbReference type="EMBL" id="CAJVPI010006473">
    <property type="protein sequence ID" value="CAG8678839.1"/>
    <property type="molecule type" value="Genomic_DNA"/>
</dbReference>
<feature type="non-terminal residue" evidence="1">
    <location>
        <position position="60"/>
    </location>
</feature>
<comment type="caution">
    <text evidence="1">The sequence shown here is derived from an EMBL/GenBank/DDBJ whole genome shotgun (WGS) entry which is preliminary data.</text>
</comment>
<proteinExistence type="predicted"/>
<accession>A0A9N9HGJ1</accession>
<gene>
    <name evidence="1" type="ORF">PBRASI_LOCUS11691</name>
</gene>
<sequence length="60" mass="6732">MLTPVSISPDTIDLDAFYAQYPSRFGIFVYEDNPAIAKPTPPNTKPTRCLSTVLRDPNFK</sequence>
<protein>
    <submittedName>
        <fullName evidence="1">2341_t:CDS:1</fullName>
    </submittedName>
</protein>
<keyword evidence="2" id="KW-1185">Reference proteome</keyword>
<dbReference type="Proteomes" id="UP000789739">
    <property type="component" value="Unassembled WGS sequence"/>
</dbReference>
<evidence type="ECO:0000313" key="2">
    <source>
        <dbReference type="Proteomes" id="UP000789739"/>
    </source>
</evidence>
<evidence type="ECO:0000313" key="1">
    <source>
        <dbReference type="EMBL" id="CAG8678839.1"/>
    </source>
</evidence>